<accession>A0A855Y7J7</accession>
<organism evidence="1 2">
    <name type="scientific">Paenibacillus pabuli</name>
    <dbReference type="NCBI Taxonomy" id="1472"/>
    <lineage>
        <taxon>Bacteria</taxon>
        <taxon>Bacillati</taxon>
        <taxon>Bacillota</taxon>
        <taxon>Bacilli</taxon>
        <taxon>Bacillales</taxon>
        <taxon>Paenibacillaceae</taxon>
        <taxon>Paenibacillus</taxon>
    </lineage>
</organism>
<proteinExistence type="predicted"/>
<evidence type="ECO:0000313" key="2">
    <source>
        <dbReference type="Proteomes" id="UP000247078"/>
    </source>
</evidence>
<sequence length="83" mass="9739">MNWFCVVALIRKKRLADNNTKKNVNPKKRSNWKARSFNWGACSMCERDLAESKQNLCIKQDTWSQERVEVTDDKTEQIGGRPH</sequence>
<protein>
    <submittedName>
        <fullName evidence="1">Uncharacterized protein</fullName>
    </submittedName>
</protein>
<comment type="caution">
    <text evidence="1">The sequence shown here is derived from an EMBL/GenBank/DDBJ whole genome shotgun (WGS) entry which is preliminary data.</text>
</comment>
<dbReference type="Proteomes" id="UP000247078">
    <property type="component" value="Unassembled WGS sequence"/>
</dbReference>
<evidence type="ECO:0000313" key="1">
    <source>
        <dbReference type="EMBL" id="PWW36626.1"/>
    </source>
</evidence>
<gene>
    <name evidence="1" type="ORF">DET56_11065</name>
</gene>
<dbReference type="AlphaFoldDB" id="A0A855Y7J7"/>
<reference evidence="1 2" key="1">
    <citation type="submission" date="2018-05" db="EMBL/GenBank/DDBJ databases">
        <title>Freshwater and sediment microbial communities from various areas in North America, analyzing microbe dynamics in response to fracking.</title>
        <authorList>
            <person name="Lamendella R."/>
        </authorList>
    </citation>
    <scope>NUCLEOTIDE SEQUENCE [LARGE SCALE GENOMIC DNA]</scope>
    <source>
        <strain evidence="1 2">DB-3</strain>
    </source>
</reference>
<dbReference type="EMBL" id="QGTZ01000010">
    <property type="protein sequence ID" value="PWW36626.1"/>
    <property type="molecule type" value="Genomic_DNA"/>
</dbReference>
<name>A0A855Y7J7_9BACL</name>